<dbReference type="eggNOG" id="COG4123">
    <property type="taxonomic scope" value="Bacteria"/>
</dbReference>
<dbReference type="PATRIC" id="fig|1122180.6.peg.2103"/>
<accession>A0A017HC58</accession>
<dbReference type="GO" id="GO:0003676">
    <property type="term" value="F:nucleic acid binding"/>
    <property type="evidence" value="ECO:0007669"/>
    <property type="project" value="InterPro"/>
</dbReference>
<name>A0A017HC58_9RHOB</name>
<evidence type="ECO:0000259" key="1">
    <source>
        <dbReference type="Pfam" id="PF13649"/>
    </source>
</evidence>
<dbReference type="AlphaFoldDB" id="A0A017HC58"/>
<keyword evidence="2" id="KW-0489">Methyltransferase</keyword>
<dbReference type="RefSeq" id="WP_017929590.1">
    <property type="nucleotide sequence ID" value="NZ_KB823002.1"/>
</dbReference>
<protein>
    <submittedName>
        <fullName evidence="2">Putative O-methyltransferase</fullName>
    </submittedName>
</protein>
<dbReference type="GO" id="GO:0032259">
    <property type="term" value="P:methylation"/>
    <property type="evidence" value="ECO:0007669"/>
    <property type="project" value="UniProtKB-KW"/>
</dbReference>
<dbReference type="CDD" id="cd02440">
    <property type="entry name" value="AdoMet_MTases"/>
    <property type="match status" value="1"/>
</dbReference>
<dbReference type="InterPro" id="IPR041698">
    <property type="entry name" value="Methyltransf_25"/>
</dbReference>
<evidence type="ECO:0000313" key="2">
    <source>
        <dbReference type="EMBL" id="EYD72047.1"/>
    </source>
</evidence>
<dbReference type="Gene3D" id="3.40.50.150">
    <property type="entry name" value="Vaccinia Virus protein VP39"/>
    <property type="match status" value="1"/>
</dbReference>
<dbReference type="PANTHER" id="PTHR47739">
    <property type="entry name" value="TRNA1(VAL) (ADENINE(37)-N6)-METHYLTRANSFERASE"/>
    <property type="match status" value="1"/>
</dbReference>
<comment type="caution">
    <text evidence="2">The sequence shown here is derived from an EMBL/GenBank/DDBJ whole genome shotgun (WGS) entry which is preliminary data.</text>
</comment>
<feature type="domain" description="Methyltransferase" evidence="1">
    <location>
        <begin position="50"/>
        <end position="122"/>
    </location>
</feature>
<dbReference type="Pfam" id="PF13649">
    <property type="entry name" value="Methyltransf_25"/>
    <property type="match status" value="1"/>
</dbReference>
<reference evidence="2 3" key="1">
    <citation type="submission" date="2013-03" db="EMBL/GenBank/DDBJ databases">
        <authorList>
            <person name="Fiebig A."/>
            <person name="Goeker M."/>
            <person name="Klenk H.-P.P."/>
        </authorList>
    </citation>
    <scope>NUCLEOTIDE SEQUENCE [LARGE SCALE GENOMIC DNA]</scope>
    <source>
        <strain evidence="2 3">DSM 17492</strain>
    </source>
</reference>
<sequence>MTSIWPDAALTRDAFLGGAVTLMQPRRGYRAGTDPVLLAAATGAEPGQSVLELGCGAGAALMCLAARVPGLDLWGVELQPPYADLARRNAALNGVAASIFGADLRAMPPELRARRFDHVIANPPYFDRAHSRPAPDAAKETAFGAPLPLPDWVDAMARRVAPLGRLTMIQRADRLPEIIAALYGRMGGIAVRPLVSRAGRDAERVVVTARQSGRAAFRLAAPLVLHAGARHVSDAGDFTPEAEEILRHRGKLRI</sequence>
<dbReference type="STRING" id="1122180.Lokhon_02119"/>
<dbReference type="OrthoDB" id="5489421at2"/>
<dbReference type="HOGENOM" id="CLU_061983_1_1_5"/>
<keyword evidence="3" id="KW-1185">Reference proteome</keyword>
<proteinExistence type="predicted"/>
<dbReference type="PROSITE" id="PS00092">
    <property type="entry name" value="N6_MTASE"/>
    <property type="match status" value="1"/>
</dbReference>
<keyword evidence="2" id="KW-0808">Transferase</keyword>
<dbReference type="InterPro" id="IPR029063">
    <property type="entry name" value="SAM-dependent_MTases_sf"/>
</dbReference>
<dbReference type="GO" id="GO:0008168">
    <property type="term" value="F:methyltransferase activity"/>
    <property type="evidence" value="ECO:0007669"/>
    <property type="project" value="UniProtKB-KW"/>
</dbReference>
<dbReference type="SUPFAM" id="SSF53335">
    <property type="entry name" value="S-adenosyl-L-methionine-dependent methyltransferases"/>
    <property type="match status" value="1"/>
</dbReference>
<dbReference type="PANTHER" id="PTHR47739:SF1">
    <property type="entry name" value="TRNA1(VAL) (ADENINE(37)-N6)-METHYLTRANSFERASE"/>
    <property type="match status" value="1"/>
</dbReference>
<evidence type="ECO:0000313" key="3">
    <source>
        <dbReference type="Proteomes" id="UP000025047"/>
    </source>
</evidence>
<dbReference type="InterPro" id="IPR050210">
    <property type="entry name" value="tRNA_Adenine-N(6)_MTase"/>
</dbReference>
<dbReference type="EMBL" id="APGJ01000006">
    <property type="protein sequence ID" value="EYD72047.1"/>
    <property type="molecule type" value="Genomic_DNA"/>
</dbReference>
<organism evidence="2 3">
    <name type="scientific">Limimaricola hongkongensis DSM 17492</name>
    <dbReference type="NCBI Taxonomy" id="1122180"/>
    <lineage>
        <taxon>Bacteria</taxon>
        <taxon>Pseudomonadati</taxon>
        <taxon>Pseudomonadota</taxon>
        <taxon>Alphaproteobacteria</taxon>
        <taxon>Rhodobacterales</taxon>
        <taxon>Paracoccaceae</taxon>
        <taxon>Limimaricola</taxon>
    </lineage>
</organism>
<dbReference type="Proteomes" id="UP000025047">
    <property type="component" value="Unassembled WGS sequence"/>
</dbReference>
<gene>
    <name evidence="2" type="ORF">Lokhon_02119</name>
</gene>
<dbReference type="InterPro" id="IPR002052">
    <property type="entry name" value="DNA_methylase_N6_adenine_CS"/>
</dbReference>